<name>A0A8S5QDR0_9CAUD</name>
<accession>A0A8S5QDR0</accession>
<proteinExistence type="predicted"/>
<organism evidence="1">
    <name type="scientific">Siphoviridae sp. ctr2f5</name>
    <dbReference type="NCBI Taxonomy" id="2825684"/>
    <lineage>
        <taxon>Viruses</taxon>
        <taxon>Duplodnaviria</taxon>
        <taxon>Heunggongvirae</taxon>
        <taxon>Uroviricota</taxon>
        <taxon>Caudoviricetes</taxon>
    </lineage>
</organism>
<dbReference type="EMBL" id="BK015639">
    <property type="protein sequence ID" value="DAE17391.1"/>
    <property type="molecule type" value="Genomic_DNA"/>
</dbReference>
<sequence length="34" mass="4057">MLIDNSLVKYGLQTEEQLKNFKRKTLFDTEPKNN</sequence>
<protein>
    <submittedName>
        <fullName evidence="1">Uncharacterized protein</fullName>
    </submittedName>
</protein>
<reference evidence="1" key="1">
    <citation type="journal article" date="2021" name="Proc. Natl. Acad. Sci. U.S.A.">
        <title>A Catalog of Tens of Thousands of Viruses from Human Metagenomes Reveals Hidden Associations with Chronic Diseases.</title>
        <authorList>
            <person name="Tisza M.J."/>
            <person name="Buck C.B."/>
        </authorList>
    </citation>
    <scope>NUCLEOTIDE SEQUENCE</scope>
    <source>
        <strain evidence="1">Ctr2f5</strain>
    </source>
</reference>
<evidence type="ECO:0000313" key="1">
    <source>
        <dbReference type="EMBL" id="DAE17391.1"/>
    </source>
</evidence>